<gene>
    <name evidence="2" type="ORF">GCM10023176_56970</name>
</gene>
<sequence>MHDAAVEADSDAPAGEVVADGVLPAGEADQSGGVDETVDLNGGAGLYRAGGDRGRSGGAASIGEALTQVAGGEPRGHGLETDPEE</sequence>
<protein>
    <submittedName>
        <fullName evidence="2">Uncharacterized protein</fullName>
    </submittedName>
</protein>
<evidence type="ECO:0000313" key="2">
    <source>
        <dbReference type="EMBL" id="GAA4579386.1"/>
    </source>
</evidence>
<dbReference type="RefSeq" id="WP_346124603.1">
    <property type="nucleotide sequence ID" value="NZ_BAABGU010000048.1"/>
</dbReference>
<feature type="compositionally biased region" description="Acidic residues" evidence="1">
    <location>
        <begin position="1"/>
        <end position="10"/>
    </location>
</feature>
<reference evidence="3" key="1">
    <citation type="journal article" date="2019" name="Int. J. Syst. Evol. Microbiol.">
        <title>The Global Catalogue of Microorganisms (GCM) 10K type strain sequencing project: providing services to taxonomists for standard genome sequencing and annotation.</title>
        <authorList>
            <consortium name="The Broad Institute Genomics Platform"/>
            <consortium name="The Broad Institute Genome Sequencing Center for Infectious Disease"/>
            <person name="Wu L."/>
            <person name="Ma J."/>
        </authorList>
    </citation>
    <scope>NUCLEOTIDE SEQUENCE [LARGE SCALE GENOMIC DNA]</scope>
    <source>
        <strain evidence="3">JCM 3175</strain>
    </source>
</reference>
<organism evidence="2 3">
    <name type="scientific">Micromonospora coerulea</name>
    <dbReference type="NCBI Taxonomy" id="47856"/>
    <lineage>
        <taxon>Bacteria</taxon>
        <taxon>Bacillati</taxon>
        <taxon>Actinomycetota</taxon>
        <taxon>Actinomycetes</taxon>
        <taxon>Micromonosporales</taxon>
        <taxon>Micromonosporaceae</taxon>
        <taxon>Micromonospora</taxon>
    </lineage>
</organism>
<evidence type="ECO:0000313" key="3">
    <source>
        <dbReference type="Proteomes" id="UP001500307"/>
    </source>
</evidence>
<proteinExistence type="predicted"/>
<keyword evidence="3" id="KW-1185">Reference proteome</keyword>
<feature type="compositionally biased region" description="Basic and acidic residues" evidence="1">
    <location>
        <begin position="74"/>
        <end position="85"/>
    </location>
</feature>
<feature type="region of interest" description="Disordered" evidence="1">
    <location>
        <begin position="1"/>
        <end position="85"/>
    </location>
</feature>
<comment type="caution">
    <text evidence="2">The sequence shown here is derived from an EMBL/GenBank/DDBJ whole genome shotgun (WGS) entry which is preliminary data.</text>
</comment>
<evidence type="ECO:0000256" key="1">
    <source>
        <dbReference type="SAM" id="MobiDB-lite"/>
    </source>
</evidence>
<dbReference type="Proteomes" id="UP001500307">
    <property type="component" value="Unassembled WGS sequence"/>
</dbReference>
<dbReference type="EMBL" id="BAABGU010000048">
    <property type="protein sequence ID" value="GAA4579386.1"/>
    <property type="molecule type" value="Genomic_DNA"/>
</dbReference>
<accession>A0ABP8T0X7</accession>
<name>A0ABP8T0X7_9ACTN</name>